<dbReference type="Proteomes" id="UP001054252">
    <property type="component" value="Unassembled WGS sequence"/>
</dbReference>
<accession>A0AAV5JIC0</accession>
<proteinExistence type="predicted"/>
<keyword evidence="2" id="KW-1185">Reference proteome</keyword>
<sequence length="63" mass="7333">MIGSQEEKFWYIPETPLMRYPGPTEKQHFSFSFYTSSITQWENTEVVAFCCSGRPLEGLIHCP</sequence>
<name>A0AAV5JIC0_9ROSI</name>
<dbReference type="EMBL" id="BPVZ01000038">
    <property type="protein sequence ID" value="GKV13287.1"/>
    <property type="molecule type" value="Genomic_DNA"/>
</dbReference>
<dbReference type="AlphaFoldDB" id="A0AAV5JIC0"/>
<evidence type="ECO:0000313" key="2">
    <source>
        <dbReference type="Proteomes" id="UP001054252"/>
    </source>
</evidence>
<evidence type="ECO:0000313" key="1">
    <source>
        <dbReference type="EMBL" id="GKV13287.1"/>
    </source>
</evidence>
<gene>
    <name evidence="1" type="ORF">SLEP1_g24317</name>
</gene>
<comment type="caution">
    <text evidence="1">The sequence shown here is derived from an EMBL/GenBank/DDBJ whole genome shotgun (WGS) entry which is preliminary data.</text>
</comment>
<protein>
    <submittedName>
        <fullName evidence="1">Uncharacterized protein</fullName>
    </submittedName>
</protein>
<reference evidence="1 2" key="1">
    <citation type="journal article" date="2021" name="Commun. Biol.">
        <title>The genome of Shorea leprosula (Dipterocarpaceae) highlights the ecological relevance of drought in aseasonal tropical rainforests.</title>
        <authorList>
            <person name="Ng K.K.S."/>
            <person name="Kobayashi M.J."/>
            <person name="Fawcett J.A."/>
            <person name="Hatakeyama M."/>
            <person name="Paape T."/>
            <person name="Ng C.H."/>
            <person name="Ang C.C."/>
            <person name="Tnah L.H."/>
            <person name="Lee C.T."/>
            <person name="Nishiyama T."/>
            <person name="Sese J."/>
            <person name="O'Brien M.J."/>
            <person name="Copetti D."/>
            <person name="Mohd Noor M.I."/>
            <person name="Ong R.C."/>
            <person name="Putra M."/>
            <person name="Sireger I.Z."/>
            <person name="Indrioko S."/>
            <person name="Kosugi Y."/>
            <person name="Izuno A."/>
            <person name="Isagi Y."/>
            <person name="Lee S.L."/>
            <person name="Shimizu K.K."/>
        </authorList>
    </citation>
    <scope>NUCLEOTIDE SEQUENCE [LARGE SCALE GENOMIC DNA]</scope>
    <source>
        <strain evidence="1">214</strain>
    </source>
</reference>
<organism evidence="1 2">
    <name type="scientific">Rubroshorea leprosula</name>
    <dbReference type="NCBI Taxonomy" id="152421"/>
    <lineage>
        <taxon>Eukaryota</taxon>
        <taxon>Viridiplantae</taxon>
        <taxon>Streptophyta</taxon>
        <taxon>Embryophyta</taxon>
        <taxon>Tracheophyta</taxon>
        <taxon>Spermatophyta</taxon>
        <taxon>Magnoliopsida</taxon>
        <taxon>eudicotyledons</taxon>
        <taxon>Gunneridae</taxon>
        <taxon>Pentapetalae</taxon>
        <taxon>rosids</taxon>
        <taxon>malvids</taxon>
        <taxon>Malvales</taxon>
        <taxon>Dipterocarpaceae</taxon>
        <taxon>Rubroshorea</taxon>
    </lineage>
</organism>